<dbReference type="CDD" id="cd00473">
    <property type="entry name" value="bS6"/>
    <property type="match status" value="1"/>
</dbReference>
<reference evidence="7 8" key="1">
    <citation type="submission" date="2020-12" db="EMBL/GenBank/DDBJ databases">
        <title>Whole genome sequences of gut porcine anaerobes.</title>
        <authorList>
            <person name="Kubasova T."/>
            <person name="Jahodarova E."/>
            <person name="Rychlik I."/>
        </authorList>
    </citation>
    <scope>NUCLEOTIDE SEQUENCE [LARGE SCALE GENOMIC DNA]</scope>
    <source>
        <strain evidence="7 8">An925</strain>
    </source>
</reference>
<dbReference type="GO" id="GO:0005840">
    <property type="term" value="C:ribosome"/>
    <property type="evidence" value="ECO:0007669"/>
    <property type="project" value="UniProtKB-KW"/>
</dbReference>
<protein>
    <recommendedName>
        <fullName evidence="5 6">Small ribosomal subunit protein bS6</fullName>
    </recommendedName>
</protein>
<keyword evidence="8" id="KW-1185">Reference proteome</keyword>
<gene>
    <name evidence="6" type="primary">rpsF</name>
    <name evidence="7" type="ORF">I6E12_07585</name>
</gene>
<keyword evidence="3 6" id="KW-0687">Ribonucleoprotein</keyword>
<dbReference type="Pfam" id="PF01250">
    <property type="entry name" value="Ribosomal_S6"/>
    <property type="match status" value="1"/>
</dbReference>
<dbReference type="InterPro" id="IPR035980">
    <property type="entry name" value="Ribosomal_bS6_sf"/>
</dbReference>
<name>A0ABS9CFV3_9BACT</name>
<organism evidence="7 8">
    <name type="scientific">Xylanibacter brevis</name>
    <dbReference type="NCBI Taxonomy" id="83231"/>
    <lineage>
        <taxon>Bacteria</taxon>
        <taxon>Pseudomonadati</taxon>
        <taxon>Bacteroidota</taxon>
        <taxon>Bacteroidia</taxon>
        <taxon>Bacteroidales</taxon>
        <taxon>Prevotellaceae</taxon>
        <taxon>Xylanibacter</taxon>
    </lineage>
</organism>
<dbReference type="SUPFAM" id="SSF54995">
    <property type="entry name" value="Ribosomal protein S6"/>
    <property type="match status" value="1"/>
</dbReference>
<dbReference type="RefSeq" id="WP_094390758.1">
    <property type="nucleotide sequence ID" value="NZ_JADYTN010000014.1"/>
</dbReference>
<accession>A0ABS9CFV3</accession>
<keyword evidence="2 6" id="KW-0689">Ribosomal protein</keyword>
<sequence>MNQYETVFILTPVLSDEQTKETVAKFTKLLADNGAEVVNEEAWGMKKMAYAIQKKSTGFYYLVEFKAEPNVIKKLETAFRRDEKVIRFQTVKLEKHAIEYAEKRRNKTGKKEEA</sequence>
<evidence type="ECO:0000256" key="3">
    <source>
        <dbReference type="ARBA" id="ARBA00023274"/>
    </source>
</evidence>
<evidence type="ECO:0000313" key="8">
    <source>
        <dbReference type="Proteomes" id="UP001200470"/>
    </source>
</evidence>
<evidence type="ECO:0000256" key="2">
    <source>
        <dbReference type="ARBA" id="ARBA00022980"/>
    </source>
</evidence>
<dbReference type="InterPro" id="IPR020814">
    <property type="entry name" value="Ribosomal_S6_plastid/chlpt"/>
</dbReference>
<evidence type="ECO:0000256" key="5">
    <source>
        <dbReference type="ARBA" id="ARBA00035294"/>
    </source>
</evidence>
<dbReference type="NCBIfam" id="TIGR00166">
    <property type="entry name" value="S6"/>
    <property type="match status" value="1"/>
</dbReference>
<dbReference type="PANTHER" id="PTHR21011:SF1">
    <property type="entry name" value="SMALL RIBOSOMAL SUBUNIT PROTEIN BS6M"/>
    <property type="match status" value="1"/>
</dbReference>
<dbReference type="Gene3D" id="3.30.70.60">
    <property type="match status" value="1"/>
</dbReference>
<evidence type="ECO:0000313" key="7">
    <source>
        <dbReference type="EMBL" id="MCF2563970.1"/>
    </source>
</evidence>
<dbReference type="InterPro" id="IPR000529">
    <property type="entry name" value="Ribosomal_bS6"/>
</dbReference>
<keyword evidence="6" id="KW-0694">RNA-binding</keyword>
<dbReference type="Proteomes" id="UP001200470">
    <property type="component" value="Unassembled WGS sequence"/>
</dbReference>
<evidence type="ECO:0000256" key="6">
    <source>
        <dbReference type="HAMAP-Rule" id="MF_00360"/>
    </source>
</evidence>
<proteinExistence type="inferred from homology"/>
<evidence type="ECO:0000256" key="4">
    <source>
        <dbReference type="ARBA" id="ARBA00035104"/>
    </source>
</evidence>
<comment type="caution">
    <text evidence="7">The sequence shown here is derived from an EMBL/GenBank/DDBJ whole genome shotgun (WGS) entry which is preliminary data.</text>
</comment>
<dbReference type="HAMAP" id="MF_00360">
    <property type="entry name" value="Ribosomal_bS6"/>
    <property type="match status" value="1"/>
</dbReference>
<evidence type="ECO:0000256" key="1">
    <source>
        <dbReference type="ARBA" id="ARBA00009512"/>
    </source>
</evidence>
<comment type="function">
    <text evidence="4 6">Binds together with bS18 to 16S ribosomal RNA.</text>
</comment>
<keyword evidence="6" id="KW-0699">rRNA-binding</keyword>
<dbReference type="InterPro" id="IPR014717">
    <property type="entry name" value="Transl_elong_EF1B/ribsomal_bS6"/>
</dbReference>
<dbReference type="PANTHER" id="PTHR21011">
    <property type="entry name" value="MITOCHONDRIAL 28S RIBOSOMAL PROTEIN S6"/>
    <property type="match status" value="1"/>
</dbReference>
<comment type="similarity">
    <text evidence="1 6">Belongs to the bacterial ribosomal protein bS6 family.</text>
</comment>
<dbReference type="EMBL" id="JADYTN010000014">
    <property type="protein sequence ID" value="MCF2563970.1"/>
    <property type="molecule type" value="Genomic_DNA"/>
</dbReference>